<evidence type="ECO:0000313" key="1">
    <source>
        <dbReference type="EMBL" id="KHG09819.1"/>
    </source>
</evidence>
<evidence type="ECO:0000313" key="3">
    <source>
        <dbReference type="Proteomes" id="UP000032142"/>
    </source>
</evidence>
<name>A0A0B0N9M4_GOSAR</name>
<dbReference type="Proteomes" id="UP000032142">
    <property type="component" value="Unassembled WGS sequence"/>
</dbReference>
<accession>A0A0B0N9M4</accession>
<keyword evidence="3" id="KW-1185">Reference proteome</keyword>
<evidence type="ECO:0000313" key="2">
    <source>
        <dbReference type="EMBL" id="KHG11238.1"/>
    </source>
</evidence>
<dbReference type="EMBL" id="KN395472">
    <property type="protein sequence ID" value="KHG11238.1"/>
    <property type="molecule type" value="Genomic_DNA"/>
</dbReference>
<gene>
    <name evidence="1" type="ORF">F383_06325</name>
    <name evidence="2" type="ORF">F383_12059</name>
</gene>
<sequence length="12" mass="1378">MPLSHTGFYSHT</sequence>
<proteinExistence type="predicted"/>
<reference evidence="2" key="1">
    <citation type="submission" date="2014-09" db="EMBL/GenBank/DDBJ databases">
        <title>G. arboreum L. cv. AKA8401 A2 genome assembly version 1.0.</title>
        <authorList>
            <person name="Mudge J."/>
            <person name="Ramaraj T."/>
            <person name="Lindquist I.E."/>
            <person name="Bharti A.K."/>
            <person name="Sundararajan A."/>
            <person name="Cameron C.T."/>
            <person name="Woodward J.E."/>
            <person name="May G.D."/>
            <person name="Brubaker C."/>
            <person name="Broadhvest J."/>
            <person name="Wilkins T.A."/>
        </authorList>
    </citation>
    <scope>NUCLEOTIDE SEQUENCE</scope>
</reference>
<dbReference type="EMBL" id="KN392313">
    <property type="protein sequence ID" value="KHG09819.1"/>
    <property type="molecule type" value="Genomic_DNA"/>
</dbReference>
<reference evidence="3" key="2">
    <citation type="submission" date="2014-09" db="EMBL/GenBank/DDBJ databases">
        <authorList>
            <person name="Mudge J."/>
            <person name="Ramaraj T."/>
            <person name="Lindquist I.E."/>
            <person name="Bharti A.K."/>
            <person name="Sundararajan A."/>
            <person name="Cameron C.T."/>
            <person name="Woodward J.E."/>
            <person name="May G.D."/>
            <person name="Brubaker C."/>
            <person name="Broadhvest J."/>
            <person name="Wilkins T.A."/>
        </authorList>
    </citation>
    <scope>NUCLEOTIDE SEQUENCE</scope>
    <source>
        <strain evidence="3">cv. AKA8401</strain>
    </source>
</reference>
<protein>
    <submittedName>
        <fullName evidence="2">Uncharacterized protein</fullName>
    </submittedName>
</protein>
<organism evidence="2 3">
    <name type="scientific">Gossypium arboreum</name>
    <name type="common">Tree cotton</name>
    <name type="synonym">Gossypium nanking</name>
    <dbReference type="NCBI Taxonomy" id="29729"/>
    <lineage>
        <taxon>Eukaryota</taxon>
        <taxon>Viridiplantae</taxon>
        <taxon>Streptophyta</taxon>
        <taxon>Embryophyta</taxon>
        <taxon>Tracheophyta</taxon>
        <taxon>Spermatophyta</taxon>
        <taxon>Magnoliopsida</taxon>
        <taxon>eudicotyledons</taxon>
        <taxon>Gunneridae</taxon>
        <taxon>Pentapetalae</taxon>
        <taxon>rosids</taxon>
        <taxon>malvids</taxon>
        <taxon>Malvales</taxon>
        <taxon>Malvaceae</taxon>
        <taxon>Malvoideae</taxon>
        <taxon>Gossypium</taxon>
    </lineage>
</organism>